<dbReference type="Proteomes" id="UP000184048">
    <property type="component" value="Unassembled WGS sequence"/>
</dbReference>
<dbReference type="GO" id="GO:0048038">
    <property type="term" value="F:quinone binding"/>
    <property type="evidence" value="ECO:0007669"/>
    <property type="project" value="UniProtKB-KW"/>
</dbReference>
<keyword evidence="6" id="KW-1278">Translocase</keyword>
<keyword evidence="1" id="KW-1003">Cell membrane</keyword>
<evidence type="ECO:0000256" key="9">
    <source>
        <dbReference type="ARBA" id="ARBA00023027"/>
    </source>
</evidence>
<dbReference type="PROSITE" id="PS51379">
    <property type="entry name" value="4FE4S_FER_2"/>
    <property type="match status" value="2"/>
</dbReference>
<dbReference type="GO" id="GO:0016651">
    <property type="term" value="F:oxidoreductase activity, acting on NAD(P)H"/>
    <property type="evidence" value="ECO:0007669"/>
    <property type="project" value="InterPro"/>
</dbReference>
<keyword evidence="2" id="KW-0004">4Fe-4S</keyword>
<dbReference type="STRING" id="1121884.SAMN02745131_00464"/>
<dbReference type="OrthoDB" id="9808559at2"/>
<dbReference type="GO" id="GO:0016020">
    <property type="term" value="C:membrane"/>
    <property type="evidence" value="ECO:0007669"/>
    <property type="project" value="InterPro"/>
</dbReference>
<organism evidence="13 14">
    <name type="scientific">Flavisolibacter ginsengisoli DSM 18119</name>
    <dbReference type="NCBI Taxonomy" id="1121884"/>
    <lineage>
        <taxon>Bacteria</taxon>
        <taxon>Pseudomonadati</taxon>
        <taxon>Bacteroidota</taxon>
        <taxon>Chitinophagia</taxon>
        <taxon>Chitinophagales</taxon>
        <taxon>Chitinophagaceae</taxon>
        <taxon>Flavisolibacter</taxon>
    </lineage>
</organism>
<evidence type="ECO:0000256" key="6">
    <source>
        <dbReference type="ARBA" id="ARBA00022967"/>
    </source>
</evidence>
<evidence type="ECO:0000256" key="3">
    <source>
        <dbReference type="ARBA" id="ARBA00022719"/>
    </source>
</evidence>
<dbReference type="GO" id="GO:0046872">
    <property type="term" value="F:metal ion binding"/>
    <property type="evidence" value="ECO:0007669"/>
    <property type="project" value="UniProtKB-KW"/>
</dbReference>
<dbReference type="EMBL" id="FQUU01000002">
    <property type="protein sequence ID" value="SHE49674.1"/>
    <property type="molecule type" value="Genomic_DNA"/>
</dbReference>
<evidence type="ECO:0000256" key="7">
    <source>
        <dbReference type="ARBA" id="ARBA00023004"/>
    </source>
</evidence>
<evidence type="ECO:0000256" key="4">
    <source>
        <dbReference type="ARBA" id="ARBA00022723"/>
    </source>
</evidence>
<evidence type="ECO:0000256" key="11">
    <source>
        <dbReference type="ARBA" id="ARBA00023136"/>
    </source>
</evidence>
<keyword evidence="14" id="KW-1185">Reference proteome</keyword>
<keyword evidence="10" id="KW-0830">Ubiquinone</keyword>
<feature type="domain" description="4Fe-4S ferredoxin-type" evidence="12">
    <location>
        <begin position="58"/>
        <end position="88"/>
    </location>
</feature>
<name>A0A1M4TZA4_9BACT</name>
<proteinExistence type="predicted"/>
<dbReference type="InterPro" id="IPR017900">
    <property type="entry name" value="4Fe4S_Fe_S_CS"/>
</dbReference>
<dbReference type="RefSeq" id="WP_072833641.1">
    <property type="nucleotide sequence ID" value="NZ_FQUU01000002.1"/>
</dbReference>
<sequence>MFIKEYLTDIYKGTKSLLTGMKRTGYYFVRPREIITEQYPDNRETLVMAERFRGEVVMPHDANNEHACTGCTACELACPNATIKIITKFDITPEGKKKKALDTFVYHLELCTMCGLCVEACPTAAIKMGQNFEHSVYDRSQLTKKLNNPGSKIREGVE</sequence>
<accession>A0A1M4TZA4</accession>
<evidence type="ECO:0000256" key="1">
    <source>
        <dbReference type="ARBA" id="ARBA00022475"/>
    </source>
</evidence>
<reference evidence="13 14" key="1">
    <citation type="submission" date="2016-11" db="EMBL/GenBank/DDBJ databases">
        <authorList>
            <person name="Jaros S."/>
            <person name="Januszkiewicz K."/>
            <person name="Wedrychowicz H."/>
        </authorList>
    </citation>
    <scope>NUCLEOTIDE SEQUENCE [LARGE SCALE GENOMIC DNA]</scope>
    <source>
        <strain evidence="13 14">DSM 18119</strain>
    </source>
</reference>
<dbReference type="InterPro" id="IPR017896">
    <property type="entry name" value="4Fe4S_Fe-S-bd"/>
</dbReference>
<evidence type="ECO:0000256" key="8">
    <source>
        <dbReference type="ARBA" id="ARBA00023014"/>
    </source>
</evidence>
<dbReference type="AlphaFoldDB" id="A0A1M4TZA4"/>
<dbReference type="PANTHER" id="PTHR10849:SF24">
    <property type="entry name" value="NADH-QUINONE OXIDOREDUCTASE SUBUNIT I 2"/>
    <property type="match status" value="1"/>
</dbReference>
<dbReference type="PROSITE" id="PS00198">
    <property type="entry name" value="4FE4S_FER_1"/>
    <property type="match status" value="1"/>
</dbReference>
<evidence type="ECO:0000256" key="10">
    <source>
        <dbReference type="ARBA" id="ARBA00023075"/>
    </source>
</evidence>
<keyword evidence="5" id="KW-0677">Repeat</keyword>
<protein>
    <submittedName>
        <fullName evidence="13">NADH-quinone oxidoreductase subunit I</fullName>
    </submittedName>
</protein>
<keyword evidence="4" id="KW-0479">Metal-binding</keyword>
<evidence type="ECO:0000313" key="13">
    <source>
        <dbReference type="EMBL" id="SHE49674.1"/>
    </source>
</evidence>
<keyword evidence="7" id="KW-0408">Iron</keyword>
<feature type="domain" description="4Fe-4S ferredoxin-type" evidence="12">
    <location>
        <begin position="102"/>
        <end position="131"/>
    </location>
</feature>
<evidence type="ECO:0000256" key="5">
    <source>
        <dbReference type="ARBA" id="ARBA00022737"/>
    </source>
</evidence>
<dbReference type="Gene3D" id="3.30.70.3270">
    <property type="match status" value="1"/>
</dbReference>
<dbReference type="Pfam" id="PF12838">
    <property type="entry name" value="Fer4_7"/>
    <property type="match status" value="1"/>
</dbReference>
<evidence type="ECO:0000313" key="14">
    <source>
        <dbReference type="Proteomes" id="UP000184048"/>
    </source>
</evidence>
<dbReference type="PANTHER" id="PTHR10849">
    <property type="entry name" value="NADH DEHYDROGENASE UBIQUINONE IRON-SULFUR PROTEIN 8, MITOCHONDRIAL"/>
    <property type="match status" value="1"/>
</dbReference>
<gene>
    <name evidence="13" type="ORF">SAMN02745131_00464</name>
</gene>
<dbReference type="InterPro" id="IPR010226">
    <property type="entry name" value="NADH_quinone_OxRdtase_chainI"/>
</dbReference>
<keyword evidence="11" id="KW-0472">Membrane</keyword>
<evidence type="ECO:0000256" key="2">
    <source>
        <dbReference type="ARBA" id="ARBA00022485"/>
    </source>
</evidence>
<evidence type="ECO:0000259" key="12">
    <source>
        <dbReference type="PROSITE" id="PS51379"/>
    </source>
</evidence>
<dbReference type="GO" id="GO:0051539">
    <property type="term" value="F:4 iron, 4 sulfur cluster binding"/>
    <property type="evidence" value="ECO:0007669"/>
    <property type="project" value="UniProtKB-KW"/>
</dbReference>
<keyword evidence="3" id="KW-0874">Quinone</keyword>
<keyword evidence="8" id="KW-0411">Iron-sulfur</keyword>
<dbReference type="SUPFAM" id="SSF54862">
    <property type="entry name" value="4Fe-4S ferredoxins"/>
    <property type="match status" value="1"/>
</dbReference>
<keyword evidence="9" id="KW-0520">NAD</keyword>